<evidence type="ECO:0000313" key="3">
    <source>
        <dbReference type="EMBL" id="SNS96383.1"/>
    </source>
</evidence>
<protein>
    <submittedName>
        <fullName evidence="3">Lipid-binding SYLF domain-containing protein</fullName>
    </submittedName>
</protein>
<feature type="domain" description="Ysc84 actin-binding" evidence="2">
    <location>
        <begin position="108"/>
        <end position="192"/>
    </location>
</feature>
<dbReference type="EMBL" id="FZOT01000010">
    <property type="protein sequence ID" value="SNS96383.1"/>
    <property type="molecule type" value="Genomic_DNA"/>
</dbReference>
<reference evidence="3 4" key="1">
    <citation type="submission" date="2017-06" db="EMBL/GenBank/DDBJ databases">
        <authorList>
            <person name="Kim H.J."/>
            <person name="Triplett B.A."/>
        </authorList>
    </citation>
    <scope>NUCLEOTIDE SEQUENCE [LARGE SCALE GENOMIC DNA]</scope>
    <source>
        <strain evidence="3 4">U15</strain>
    </source>
</reference>
<dbReference type="Pfam" id="PF04366">
    <property type="entry name" value="Ysc84"/>
    <property type="match status" value="1"/>
</dbReference>
<gene>
    <name evidence="3" type="ORF">SAMN06265795_11093</name>
</gene>
<keyword evidence="4" id="KW-1185">Reference proteome</keyword>
<dbReference type="InterPro" id="IPR007461">
    <property type="entry name" value="Ysc84_actin-binding"/>
</dbReference>
<evidence type="ECO:0000313" key="4">
    <source>
        <dbReference type="Proteomes" id="UP000198284"/>
    </source>
</evidence>
<dbReference type="PROSITE" id="PS51257">
    <property type="entry name" value="PROKAR_LIPOPROTEIN"/>
    <property type="match status" value="1"/>
</dbReference>
<evidence type="ECO:0000259" key="2">
    <source>
        <dbReference type="Pfam" id="PF04366"/>
    </source>
</evidence>
<dbReference type="OrthoDB" id="198978at2"/>
<dbReference type="Proteomes" id="UP000198284">
    <property type="component" value="Unassembled WGS sequence"/>
</dbReference>
<dbReference type="RefSeq" id="WP_089400158.1">
    <property type="nucleotide sequence ID" value="NZ_FZOT01000010.1"/>
</dbReference>
<name>A0A239ITM5_9BURK</name>
<keyword evidence="1" id="KW-0732">Signal</keyword>
<evidence type="ECO:0000256" key="1">
    <source>
        <dbReference type="SAM" id="SignalP"/>
    </source>
</evidence>
<accession>A0A239ITM5</accession>
<proteinExistence type="predicted"/>
<feature type="signal peptide" evidence="1">
    <location>
        <begin position="1"/>
        <end position="22"/>
    </location>
</feature>
<dbReference type="AlphaFoldDB" id="A0A239ITM5"/>
<sequence length="195" mass="19900">MQRRQFVIATAAGAAASMLLGACGTTATTSVSKGDDPTARRRDINTNASNALSRLYSSTPGARDLVSKARGVLVFPSVIAAGLGVGGQYGDGVLQVSGAPVDYYNLASVSVGLQIGAQSKAIMFLFMTQDALDKFRASEGWSVGADASVAVLRAGANGAIDINTVQGPVVAFVLTNAGLMANLTLEGTKITKLKS</sequence>
<organism evidence="3 4">
    <name type="scientific">Noviherbaspirillum humi</name>
    <dbReference type="NCBI Taxonomy" id="1688639"/>
    <lineage>
        <taxon>Bacteria</taxon>
        <taxon>Pseudomonadati</taxon>
        <taxon>Pseudomonadota</taxon>
        <taxon>Betaproteobacteria</taxon>
        <taxon>Burkholderiales</taxon>
        <taxon>Oxalobacteraceae</taxon>
        <taxon>Noviherbaspirillum</taxon>
    </lineage>
</organism>
<dbReference type="CDD" id="cd11524">
    <property type="entry name" value="SYLF"/>
    <property type="match status" value="1"/>
</dbReference>
<feature type="chain" id="PRO_5012105091" evidence="1">
    <location>
        <begin position="23"/>
        <end position="195"/>
    </location>
</feature>